<dbReference type="Gene3D" id="3.30.710.10">
    <property type="entry name" value="Potassium Channel Kv1.1, Chain A"/>
    <property type="match status" value="1"/>
</dbReference>
<feature type="non-terminal residue" evidence="3">
    <location>
        <position position="1"/>
    </location>
</feature>
<dbReference type="AlphaFoldDB" id="A0AAV2AAS5"/>
<feature type="compositionally biased region" description="Basic and acidic residues" evidence="1">
    <location>
        <begin position="27"/>
        <end position="36"/>
    </location>
</feature>
<evidence type="ECO:0000313" key="4">
    <source>
        <dbReference type="Proteomes" id="UP001497382"/>
    </source>
</evidence>
<name>A0AAV2AAS5_9ARAC</name>
<feature type="region of interest" description="Disordered" evidence="1">
    <location>
        <begin position="1"/>
        <end position="36"/>
    </location>
</feature>
<evidence type="ECO:0000259" key="2">
    <source>
        <dbReference type="SMART" id="SM00875"/>
    </source>
</evidence>
<dbReference type="Gene3D" id="1.25.40.420">
    <property type="match status" value="1"/>
</dbReference>
<dbReference type="EMBL" id="CAXIEN010000133">
    <property type="protein sequence ID" value="CAL1280499.1"/>
    <property type="molecule type" value="Genomic_DNA"/>
</dbReference>
<evidence type="ECO:0000313" key="3">
    <source>
        <dbReference type="EMBL" id="CAL1280499.1"/>
    </source>
</evidence>
<organism evidence="3 4">
    <name type="scientific">Larinioides sclopetarius</name>
    <dbReference type="NCBI Taxonomy" id="280406"/>
    <lineage>
        <taxon>Eukaryota</taxon>
        <taxon>Metazoa</taxon>
        <taxon>Ecdysozoa</taxon>
        <taxon>Arthropoda</taxon>
        <taxon>Chelicerata</taxon>
        <taxon>Arachnida</taxon>
        <taxon>Araneae</taxon>
        <taxon>Araneomorphae</taxon>
        <taxon>Entelegynae</taxon>
        <taxon>Araneoidea</taxon>
        <taxon>Araneidae</taxon>
        <taxon>Larinioides</taxon>
    </lineage>
</organism>
<evidence type="ECO:0000256" key="1">
    <source>
        <dbReference type="SAM" id="MobiDB-lite"/>
    </source>
</evidence>
<dbReference type="GO" id="GO:0022008">
    <property type="term" value="P:neurogenesis"/>
    <property type="evidence" value="ECO:0007669"/>
    <property type="project" value="TreeGrafter"/>
</dbReference>
<gene>
    <name evidence="3" type="ORF">LARSCL_LOCUS11008</name>
</gene>
<dbReference type="GO" id="GO:0005829">
    <property type="term" value="C:cytosol"/>
    <property type="evidence" value="ECO:0007669"/>
    <property type="project" value="TreeGrafter"/>
</dbReference>
<dbReference type="SMART" id="SM00875">
    <property type="entry name" value="BACK"/>
    <property type="match status" value="1"/>
</dbReference>
<protein>
    <recommendedName>
        <fullName evidence="2">BACK domain-containing protein</fullName>
    </recommendedName>
</protein>
<dbReference type="PANTHER" id="PTHR45774:SF3">
    <property type="entry name" value="BTB (POZ) DOMAIN-CONTAINING 2B-RELATED"/>
    <property type="match status" value="1"/>
</dbReference>
<comment type="caution">
    <text evidence="3">The sequence shown here is derived from an EMBL/GenBank/DDBJ whole genome shotgun (WGS) entry which is preliminary data.</text>
</comment>
<keyword evidence="4" id="KW-1185">Reference proteome</keyword>
<dbReference type="InterPro" id="IPR011705">
    <property type="entry name" value="BACK"/>
</dbReference>
<sequence>QWTFRNRPLTNHHGERESSAEDVVPPAEHRPERRDVHRGAALGVQEVCGAQGPAGHDLPSLRSHVLRRHGRQVEATSMSLCSILWFCSFKSVSLSFGGCPNSECCHFGLKFRSTRLLKAIEIEPPSNRDISPRWYAYTDTLNLSTVEDAMLTAYAAKKYLLPHLLRECFVFIEAHVSPKNVCQVYEFATVLEAHHLIYECLNIIDRQTHHVLTCSTFPSVSVSTLETIVSRPYLNIYSEFSLYSAVHLWAEEECKRRNVEIEMENLRIVLDTVLPHVRFLAMTAEEFCKGPAKNGLLSKDECYAIFMNLAIPGIVPMPKGLSSDMTKRTVPPDFFVASRFKPTGFHSPVRPVKVCGIRFTVTNHDIFLVGVGFPVRLDTNYFSVRQPKYEGNLRFLYKIQEDKIEREDMNVSFSLARDKDVRLRLRKTYYVRKGIECELELHVNSMLAEDVVIPNMRNRKKEDVVDGITFHFHQFNRGQASNASEIMEFSEIYYYF</sequence>
<dbReference type="Proteomes" id="UP001497382">
    <property type="component" value="Unassembled WGS sequence"/>
</dbReference>
<dbReference type="InterPro" id="IPR011333">
    <property type="entry name" value="SKP1/BTB/POZ_sf"/>
</dbReference>
<reference evidence="3 4" key="1">
    <citation type="submission" date="2024-04" db="EMBL/GenBank/DDBJ databases">
        <authorList>
            <person name="Rising A."/>
            <person name="Reimegard J."/>
            <person name="Sonavane S."/>
            <person name="Akerstrom W."/>
            <person name="Nylinder S."/>
            <person name="Hedman E."/>
            <person name="Kallberg Y."/>
        </authorList>
    </citation>
    <scope>NUCLEOTIDE SEQUENCE [LARGE SCALE GENOMIC DNA]</scope>
</reference>
<accession>A0AAV2AAS5</accession>
<dbReference type="Pfam" id="PF07707">
    <property type="entry name" value="BACK"/>
    <property type="match status" value="1"/>
</dbReference>
<feature type="domain" description="BACK" evidence="2">
    <location>
        <begin position="181"/>
        <end position="290"/>
    </location>
</feature>
<dbReference type="PANTHER" id="PTHR45774">
    <property type="entry name" value="BTB/POZ DOMAIN-CONTAINING"/>
    <property type="match status" value="1"/>
</dbReference>
<proteinExistence type="predicted"/>
<dbReference type="GO" id="GO:0000932">
    <property type="term" value="C:P-body"/>
    <property type="evidence" value="ECO:0007669"/>
    <property type="project" value="TreeGrafter"/>
</dbReference>